<reference evidence="1" key="1">
    <citation type="journal article" date="2014" name="Front. Microbiol.">
        <title>High frequency of phylogenetically diverse reductive dehalogenase-homologous genes in deep subseafloor sedimentary metagenomes.</title>
        <authorList>
            <person name="Kawai M."/>
            <person name="Futagami T."/>
            <person name="Toyoda A."/>
            <person name="Takaki Y."/>
            <person name="Nishi S."/>
            <person name="Hori S."/>
            <person name="Arai W."/>
            <person name="Tsubouchi T."/>
            <person name="Morono Y."/>
            <person name="Uchiyama I."/>
            <person name="Ito T."/>
            <person name="Fujiyama A."/>
            <person name="Inagaki F."/>
            <person name="Takami H."/>
        </authorList>
    </citation>
    <scope>NUCLEOTIDE SEQUENCE</scope>
    <source>
        <strain evidence="1">Expedition CK06-06</strain>
    </source>
</reference>
<evidence type="ECO:0000313" key="1">
    <source>
        <dbReference type="EMBL" id="GAI44278.1"/>
    </source>
</evidence>
<dbReference type="AlphaFoldDB" id="X1NKY7"/>
<accession>X1NKY7</accession>
<sequence>AIEEKVKIEFGMGHKYTFKKEITMHTTKKDGYPSIPLLGREPIFKEFDVHFRLGLEGSKRKFVLDKL</sequence>
<name>X1NKY7_9ZZZZ</name>
<dbReference type="EMBL" id="BARV01030704">
    <property type="protein sequence ID" value="GAI44278.1"/>
    <property type="molecule type" value="Genomic_DNA"/>
</dbReference>
<protein>
    <submittedName>
        <fullName evidence="1">Uncharacterized protein</fullName>
    </submittedName>
</protein>
<proteinExistence type="predicted"/>
<feature type="non-terminal residue" evidence="1">
    <location>
        <position position="1"/>
    </location>
</feature>
<organism evidence="1">
    <name type="scientific">marine sediment metagenome</name>
    <dbReference type="NCBI Taxonomy" id="412755"/>
    <lineage>
        <taxon>unclassified sequences</taxon>
        <taxon>metagenomes</taxon>
        <taxon>ecological metagenomes</taxon>
    </lineage>
</organism>
<gene>
    <name evidence="1" type="ORF">S06H3_48723</name>
</gene>
<comment type="caution">
    <text evidence="1">The sequence shown here is derived from an EMBL/GenBank/DDBJ whole genome shotgun (WGS) entry which is preliminary data.</text>
</comment>